<dbReference type="CDD" id="cd05384">
    <property type="entry name" value="CAP_PRY1-like"/>
    <property type="match status" value="1"/>
</dbReference>
<feature type="domain" description="SCP" evidence="3">
    <location>
        <begin position="251"/>
        <end position="377"/>
    </location>
</feature>
<dbReference type="Proteomes" id="UP000825438">
    <property type="component" value="Chromosome I"/>
</dbReference>
<protein>
    <recommendedName>
        <fullName evidence="3">SCP domain-containing protein</fullName>
    </recommendedName>
</protein>
<keyword evidence="2" id="KW-0472">Membrane</keyword>
<reference evidence="4" key="1">
    <citation type="submission" date="2021-06" db="EMBL/GenBank/DDBJ databases">
        <title>Candida auris outbreak in lebanese hospital.</title>
        <authorList>
            <person name="Finianos M."/>
        </authorList>
    </citation>
    <scope>NUCLEOTIDE SEQUENCE</scope>
    <source>
        <strain evidence="4">CA7LBN</strain>
    </source>
</reference>
<dbReference type="PRINTS" id="PR00837">
    <property type="entry name" value="V5TPXLIKE"/>
</dbReference>
<keyword evidence="2" id="KW-1133">Transmembrane helix</keyword>
<proteinExistence type="predicted"/>
<dbReference type="InterPro" id="IPR014044">
    <property type="entry name" value="CAP_dom"/>
</dbReference>
<dbReference type="Pfam" id="PF00188">
    <property type="entry name" value="CAP"/>
    <property type="match status" value="1"/>
</dbReference>
<evidence type="ECO:0000259" key="3">
    <source>
        <dbReference type="SMART" id="SM00198"/>
    </source>
</evidence>
<feature type="transmembrane region" description="Helical" evidence="2">
    <location>
        <begin position="43"/>
        <end position="66"/>
    </location>
</feature>
<feature type="compositionally biased region" description="Low complexity" evidence="1">
    <location>
        <begin position="212"/>
        <end position="232"/>
    </location>
</feature>
<feature type="region of interest" description="Disordered" evidence="1">
    <location>
        <begin position="185"/>
        <end position="234"/>
    </location>
</feature>
<dbReference type="InterPro" id="IPR035940">
    <property type="entry name" value="CAP_sf"/>
</dbReference>
<accession>A0A8F3AEW8</accession>
<dbReference type="Gene3D" id="3.40.33.10">
    <property type="entry name" value="CAP"/>
    <property type="match status" value="1"/>
</dbReference>
<organism evidence="4">
    <name type="scientific">Candidozyma auris</name>
    <name type="common">Yeast</name>
    <name type="synonym">Candida auris</name>
    <dbReference type="NCBI Taxonomy" id="498019"/>
    <lineage>
        <taxon>Eukaryota</taxon>
        <taxon>Fungi</taxon>
        <taxon>Dikarya</taxon>
        <taxon>Ascomycota</taxon>
        <taxon>Saccharomycotina</taxon>
        <taxon>Pichiomycetes</taxon>
        <taxon>Metschnikowiaceae</taxon>
        <taxon>Candidozyma</taxon>
    </lineage>
</organism>
<dbReference type="SUPFAM" id="SSF55797">
    <property type="entry name" value="PR-1-like"/>
    <property type="match status" value="1"/>
</dbReference>
<sequence>MVEAFFLQPKAKSSLTFQGKNPHGVPLIKCKSDPEALFVKAHLLLEATLSFFIPIMIAIQVVVFYVSLLHVTLAAPVTVWQTTTAVTNADGSLYTYNPNADAGADATSAVAATTATSAASAAATGGSSSGSSIGSTILSSISNWLSSKINSGSRSSSSTASSSSSGSGFSFSSWLRNLFDSFDGGSGSDSGTSTQQPTSTATSTFDFWGPKSSSTSASSTSSSSTSSSSDSGSTGGLYDAIYNSKEDIDVDFAKDILDAHNKYRAQHGVGDLAWADGPYEYAKANADAYDCSGVLTHTHGQYGENLAAGFSNGPSAVKAWYDEGETFNYNTYNEYNHFTQVVWKGSRKVGCAYKDCRSNNWGLYIVCEYDPVGNVIGQEQANVLRPI</sequence>
<keyword evidence="2" id="KW-0812">Transmembrane</keyword>
<dbReference type="AlphaFoldDB" id="A0A8F3AEW8"/>
<dbReference type="InterPro" id="IPR001283">
    <property type="entry name" value="CRISP-related"/>
</dbReference>
<gene>
    <name evidence="4" type="ORF">CA7LBN_000834</name>
</gene>
<dbReference type="PANTHER" id="PTHR10334">
    <property type="entry name" value="CYSTEINE-RICH SECRETORY PROTEIN-RELATED"/>
    <property type="match status" value="1"/>
</dbReference>
<dbReference type="SMART" id="SM00198">
    <property type="entry name" value="SCP"/>
    <property type="match status" value="1"/>
</dbReference>
<feature type="compositionally biased region" description="Low complexity" evidence="1">
    <location>
        <begin position="185"/>
        <end position="205"/>
    </location>
</feature>
<name>A0A8F3AEW8_CANAR</name>
<evidence type="ECO:0000256" key="2">
    <source>
        <dbReference type="SAM" id="Phobius"/>
    </source>
</evidence>
<evidence type="ECO:0000313" key="4">
    <source>
        <dbReference type="EMBL" id="QWW22088.1"/>
    </source>
</evidence>
<evidence type="ECO:0000256" key="1">
    <source>
        <dbReference type="SAM" id="MobiDB-lite"/>
    </source>
</evidence>
<dbReference type="EMBL" id="CP076749">
    <property type="protein sequence ID" value="QWW22088.1"/>
    <property type="molecule type" value="Genomic_DNA"/>
</dbReference>